<evidence type="ECO:0000256" key="7">
    <source>
        <dbReference type="SAM" id="Phobius"/>
    </source>
</evidence>
<dbReference type="STRING" id="48467.SAMN02745166_05036"/>
<dbReference type="CDD" id="cd02953">
    <property type="entry name" value="DsbDgamma"/>
    <property type="match status" value="1"/>
</dbReference>
<keyword evidence="3" id="KW-0201">Cytochrome c-type biogenesis</keyword>
<keyword evidence="4 7" id="KW-1133">Transmembrane helix</keyword>
<evidence type="ECO:0000256" key="8">
    <source>
        <dbReference type="SAM" id="SignalP"/>
    </source>
</evidence>
<evidence type="ECO:0000259" key="10">
    <source>
        <dbReference type="Pfam" id="PF11412"/>
    </source>
</evidence>
<feature type="transmembrane region" description="Helical" evidence="7">
    <location>
        <begin position="381"/>
        <end position="405"/>
    </location>
</feature>
<name>A0A1T4Z483_9BACT</name>
<feature type="transmembrane region" description="Helical" evidence="7">
    <location>
        <begin position="229"/>
        <end position="255"/>
    </location>
</feature>
<dbReference type="InterPro" id="IPR035671">
    <property type="entry name" value="DsbD_gamma"/>
</dbReference>
<keyword evidence="2 7" id="KW-0812">Transmembrane</keyword>
<organism evidence="11 12">
    <name type="scientific">Prosthecobacter debontii</name>
    <dbReference type="NCBI Taxonomy" id="48467"/>
    <lineage>
        <taxon>Bacteria</taxon>
        <taxon>Pseudomonadati</taxon>
        <taxon>Verrucomicrobiota</taxon>
        <taxon>Verrucomicrobiia</taxon>
        <taxon>Verrucomicrobiales</taxon>
        <taxon>Verrucomicrobiaceae</taxon>
        <taxon>Prosthecobacter</taxon>
    </lineage>
</organism>
<evidence type="ECO:0000313" key="11">
    <source>
        <dbReference type="EMBL" id="SKB08809.1"/>
    </source>
</evidence>
<feature type="transmembrane region" description="Helical" evidence="7">
    <location>
        <begin position="309"/>
        <end position="339"/>
    </location>
</feature>
<evidence type="ECO:0000313" key="12">
    <source>
        <dbReference type="Proteomes" id="UP000190774"/>
    </source>
</evidence>
<feature type="region of interest" description="Disordered" evidence="6">
    <location>
        <begin position="181"/>
        <end position="217"/>
    </location>
</feature>
<dbReference type="InterPro" id="IPR036249">
    <property type="entry name" value="Thioredoxin-like_sf"/>
</dbReference>
<sequence>MMTRLNPSPLLALVLSFLTASTLMAQLDFTPKTAASAKVQASLVSEVTTAAPGQAFLVAVKLVHEPHWHTYGKELPEDVIGKPTTLKWTLPEGWTVEDLPWPATHEVASTDGATSQGYDGTVYLPAKITPNGKVGDTGEIRVKVDALVCNPQNCMPAKSETALTLKLGEQAVADPSQAEVFGKSSAPVPPANEAAVTPAPEAKPETASAPAASTETTGLSADKKAPMSFGGYLLFAFIGGLILNIMPCVFPVLGIKIMSVVQQAGEDKKKVLFHGLAYTLGVLVCFWALGGLVISLGKAWGFQLQSPSFVFGLCAFFLVFGLNMAGVFEIGASAVGVGANLQSKNGVSGSFFSGLLATVVATPCSAPFLGSALGYTVTLPALQAMLMFSMIGIGLASPFLFLSLAPKLVSALPRPGAWMESFKQGLSFLLFGTVAFLTWVLTGMVEGQPMLFTLFGLVLIAFGCWIYGRWSLPHKPARTRMVAVLLTLASVIAGLALGWPQVEAAQATAGMTSSATAHKEGGLSWEEWSPEKEAELRAANQAVYIDYTAKWCFTCQVNKRVYKDAALQKLIADKKVVLLKADWTNDDPRITKALSALGKAAVPVNVLYIPGKKEPLVLPELLSVENVSEAINQL</sequence>
<evidence type="ECO:0000256" key="5">
    <source>
        <dbReference type="ARBA" id="ARBA00023136"/>
    </source>
</evidence>
<dbReference type="PANTHER" id="PTHR32234">
    <property type="entry name" value="THIOL:DISULFIDE INTERCHANGE PROTEIN DSBD"/>
    <property type="match status" value="1"/>
</dbReference>
<dbReference type="Proteomes" id="UP000190774">
    <property type="component" value="Unassembled WGS sequence"/>
</dbReference>
<dbReference type="GO" id="GO:0016020">
    <property type="term" value="C:membrane"/>
    <property type="evidence" value="ECO:0007669"/>
    <property type="project" value="UniProtKB-SubCell"/>
</dbReference>
<feature type="domain" description="Thiol:disulfide interchange protein DsbD N-terminal" evidence="10">
    <location>
        <begin position="50"/>
        <end position="164"/>
    </location>
</feature>
<feature type="transmembrane region" description="Helical" evidence="7">
    <location>
        <begin position="451"/>
        <end position="470"/>
    </location>
</feature>
<feature type="compositionally biased region" description="Low complexity" evidence="6">
    <location>
        <begin position="193"/>
        <end position="217"/>
    </location>
</feature>
<evidence type="ECO:0000259" key="9">
    <source>
        <dbReference type="Pfam" id="PF02683"/>
    </source>
</evidence>
<dbReference type="Pfam" id="PF13899">
    <property type="entry name" value="Thioredoxin_7"/>
    <property type="match status" value="1"/>
</dbReference>
<feature type="transmembrane region" description="Helical" evidence="7">
    <location>
        <begin position="426"/>
        <end position="445"/>
    </location>
</feature>
<keyword evidence="5 7" id="KW-0472">Membrane</keyword>
<keyword evidence="12" id="KW-1185">Reference proteome</keyword>
<accession>A0A1T4Z483</accession>
<evidence type="ECO:0000256" key="3">
    <source>
        <dbReference type="ARBA" id="ARBA00022748"/>
    </source>
</evidence>
<evidence type="ECO:0000256" key="6">
    <source>
        <dbReference type="SAM" id="MobiDB-lite"/>
    </source>
</evidence>
<dbReference type="PANTHER" id="PTHR32234:SF3">
    <property type="entry name" value="SUPPRESSION OF COPPER SENSITIVITY PROTEIN"/>
    <property type="match status" value="1"/>
</dbReference>
<dbReference type="Pfam" id="PF02683">
    <property type="entry name" value="DsbD_TM"/>
    <property type="match status" value="1"/>
</dbReference>
<dbReference type="Pfam" id="PF11412">
    <property type="entry name" value="DsbD_N"/>
    <property type="match status" value="1"/>
</dbReference>
<feature type="signal peptide" evidence="8">
    <location>
        <begin position="1"/>
        <end position="25"/>
    </location>
</feature>
<dbReference type="AlphaFoldDB" id="A0A1T4Z483"/>
<evidence type="ECO:0000256" key="2">
    <source>
        <dbReference type="ARBA" id="ARBA00022692"/>
    </source>
</evidence>
<dbReference type="GO" id="GO:0045454">
    <property type="term" value="P:cell redox homeostasis"/>
    <property type="evidence" value="ECO:0007669"/>
    <property type="project" value="TreeGrafter"/>
</dbReference>
<feature type="transmembrane region" description="Helical" evidence="7">
    <location>
        <begin position="351"/>
        <end position="375"/>
    </location>
</feature>
<gene>
    <name evidence="11" type="ORF">SAMN02745166_05036</name>
</gene>
<keyword evidence="8" id="KW-0732">Signal</keyword>
<proteinExistence type="predicted"/>
<dbReference type="InterPro" id="IPR028250">
    <property type="entry name" value="DsbDN"/>
</dbReference>
<protein>
    <submittedName>
        <fullName evidence="11">Thioredoxin-like</fullName>
    </submittedName>
</protein>
<feature type="domain" description="Cytochrome C biogenesis protein transmembrane" evidence="9">
    <location>
        <begin position="234"/>
        <end position="437"/>
    </location>
</feature>
<comment type="subcellular location">
    <subcellularLocation>
        <location evidence="1">Membrane</location>
        <topology evidence="1">Multi-pass membrane protein</topology>
    </subcellularLocation>
</comment>
<feature type="transmembrane region" description="Helical" evidence="7">
    <location>
        <begin position="276"/>
        <end position="297"/>
    </location>
</feature>
<dbReference type="GO" id="GO:0015035">
    <property type="term" value="F:protein-disulfide reductase activity"/>
    <property type="evidence" value="ECO:0007669"/>
    <property type="project" value="TreeGrafter"/>
</dbReference>
<dbReference type="OrthoDB" id="9811036at2"/>
<dbReference type="InterPro" id="IPR003834">
    <property type="entry name" value="Cyt_c_assmbl_TM_dom"/>
</dbReference>
<feature type="chain" id="PRO_5013227825" evidence="8">
    <location>
        <begin position="26"/>
        <end position="634"/>
    </location>
</feature>
<dbReference type="Gene3D" id="3.40.30.10">
    <property type="entry name" value="Glutaredoxin"/>
    <property type="match status" value="1"/>
</dbReference>
<dbReference type="GO" id="GO:0017004">
    <property type="term" value="P:cytochrome complex assembly"/>
    <property type="evidence" value="ECO:0007669"/>
    <property type="project" value="UniProtKB-KW"/>
</dbReference>
<reference evidence="12" key="1">
    <citation type="submission" date="2017-02" db="EMBL/GenBank/DDBJ databases">
        <authorList>
            <person name="Varghese N."/>
            <person name="Submissions S."/>
        </authorList>
    </citation>
    <scope>NUCLEOTIDE SEQUENCE [LARGE SCALE GENOMIC DNA]</scope>
    <source>
        <strain evidence="12">ATCC 700200</strain>
    </source>
</reference>
<feature type="transmembrane region" description="Helical" evidence="7">
    <location>
        <begin position="482"/>
        <end position="499"/>
    </location>
</feature>
<dbReference type="SUPFAM" id="SSF52833">
    <property type="entry name" value="Thioredoxin-like"/>
    <property type="match status" value="1"/>
</dbReference>
<dbReference type="EMBL" id="FUYE01000030">
    <property type="protein sequence ID" value="SKB08809.1"/>
    <property type="molecule type" value="Genomic_DNA"/>
</dbReference>
<evidence type="ECO:0000256" key="4">
    <source>
        <dbReference type="ARBA" id="ARBA00022989"/>
    </source>
</evidence>
<evidence type="ECO:0000256" key="1">
    <source>
        <dbReference type="ARBA" id="ARBA00004141"/>
    </source>
</evidence>